<gene>
    <name evidence="4" type="ORF">FBUS_03901</name>
</gene>
<accession>A0A8E0VHL3</accession>
<dbReference type="Proteomes" id="UP000728185">
    <property type="component" value="Unassembled WGS sequence"/>
</dbReference>
<evidence type="ECO:0000313" key="5">
    <source>
        <dbReference type="Proteomes" id="UP000728185"/>
    </source>
</evidence>
<dbReference type="OrthoDB" id="271433at2759"/>
<organism evidence="4 5">
    <name type="scientific">Fasciolopsis buskii</name>
    <dbReference type="NCBI Taxonomy" id="27845"/>
    <lineage>
        <taxon>Eukaryota</taxon>
        <taxon>Metazoa</taxon>
        <taxon>Spiralia</taxon>
        <taxon>Lophotrochozoa</taxon>
        <taxon>Platyhelminthes</taxon>
        <taxon>Trematoda</taxon>
        <taxon>Digenea</taxon>
        <taxon>Plagiorchiida</taxon>
        <taxon>Echinostomata</taxon>
        <taxon>Echinostomatoidea</taxon>
        <taxon>Fasciolidae</taxon>
        <taxon>Fasciolopsis</taxon>
    </lineage>
</organism>
<dbReference type="EMBL" id="LUCM01009850">
    <property type="protein sequence ID" value="KAA0186290.1"/>
    <property type="molecule type" value="Genomic_DNA"/>
</dbReference>
<evidence type="ECO:0000256" key="2">
    <source>
        <dbReference type="ARBA" id="ARBA00023002"/>
    </source>
</evidence>
<protein>
    <submittedName>
        <fullName evidence="4">2 aminoethanethiol dioxygenase</fullName>
    </submittedName>
</protein>
<name>A0A8E0VHL3_9TREM</name>
<dbReference type="SUPFAM" id="SSF51182">
    <property type="entry name" value="RmlC-like cupins"/>
    <property type="match status" value="1"/>
</dbReference>
<dbReference type="AlphaFoldDB" id="A0A8E0VHL3"/>
<proteinExistence type="predicted"/>
<evidence type="ECO:0000313" key="4">
    <source>
        <dbReference type="EMBL" id="KAA0186290.1"/>
    </source>
</evidence>
<keyword evidence="1" id="KW-0479">Metal-binding</keyword>
<keyword evidence="5" id="KW-1185">Reference proteome</keyword>
<dbReference type="InterPro" id="IPR011051">
    <property type="entry name" value="RmlC_Cupin_sf"/>
</dbReference>
<keyword evidence="3" id="KW-0408">Iron</keyword>
<reference evidence="4" key="1">
    <citation type="submission" date="2019-05" db="EMBL/GenBank/DDBJ databases">
        <title>Annotation for the trematode Fasciolopsis buski.</title>
        <authorList>
            <person name="Choi Y.-J."/>
        </authorList>
    </citation>
    <scope>NUCLEOTIDE SEQUENCE</scope>
    <source>
        <strain evidence="4">HT</strain>
        <tissue evidence="4">Whole worm</tissue>
    </source>
</reference>
<dbReference type="GO" id="GO:0016702">
    <property type="term" value="F:oxidoreductase activity, acting on single donors with incorporation of molecular oxygen, incorporation of two atoms of oxygen"/>
    <property type="evidence" value="ECO:0007669"/>
    <property type="project" value="InterPro"/>
</dbReference>
<dbReference type="GO" id="GO:0046872">
    <property type="term" value="F:metal ion binding"/>
    <property type="evidence" value="ECO:0007669"/>
    <property type="project" value="UniProtKB-KW"/>
</dbReference>
<dbReference type="InterPro" id="IPR012864">
    <property type="entry name" value="PCO/ADO"/>
</dbReference>
<comment type="caution">
    <text evidence="4">The sequence shown here is derived from an EMBL/GenBank/DDBJ whole genome shotgun (WGS) entry which is preliminary data.</text>
</comment>
<keyword evidence="4" id="KW-0223">Dioxygenase</keyword>
<sequence>MARPHQDVVVSAESCEQLLTPEEGNLHEVTPVDGPAVILDILAHPYDHDLGTRECRFYKDVILLGNHVPKPPADSTASIEIGPNAECASNQQHSDVNDVHLINVLRDGSQLI</sequence>
<dbReference type="Pfam" id="PF07847">
    <property type="entry name" value="PCO_ADO"/>
    <property type="match status" value="1"/>
</dbReference>
<evidence type="ECO:0000256" key="1">
    <source>
        <dbReference type="ARBA" id="ARBA00022723"/>
    </source>
</evidence>
<evidence type="ECO:0000256" key="3">
    <source>
        <dbReference type="ARBA" id="ARBA00023004"/>
    </source>
</evidence>
<keyword evidence="2" id="KW-0560">Oxidoreductase</keyword>